<keyword evidence="3" id="KW-1185">Reference proteome</keyword>
<evidence type="ECO:0000256" key="1">
    <source>
        <dbReference type="SAM" id="MobiDB-lite"/>
    </source>
</evidence>
<feature type="region of interest" description="Disordered" evidence="1">
    <location>
        <begin position="1"/>
        <end position="41"/>
    </location>
</feature>
<gene>
    <name evidence="2" type="ORF">NTJ_05404</name>
</gene>
<protein>
    <submittedName>
        <fullName evidence="2">Uncharacterized protein</fullName>
    </submittedName>
</protein>
<organism evidence="2 3">
    <name type="scientific">Nesidiocoris tenuis</name>
    <dbReference type="NCBI Taxonomy" id="355587"/>
    <lineage>
        <taxon>Eukaryota</taxon>
        <taxon>Metazoa</taxon>
        <taxon>Ecdysozoa</taxon>
        <taxon>Arthropoda</taxon>
        <taxon>Hexapoda</taxon>
        <taxon>Insecta</taxon>
        <taxon>Pterygota</taxon>
        <taxon>Neoptera</taxon>
        <taxon>Paraneoptera</taxon>
        <taxon>Hemiptera</taxon>
        <taxon>Heteroptera</taxon>
        <taxon>Panheteroptera</taxon>
        <taxon>Cimicomorpha</taxon>
        <taxon>Miridae</taxon>
        <taxon>Dicyphina</taxon>
        <taxon>Nesidiocoris</taxon>
    </lineage>
</organism>
<feature type="region of interest" description="Disordered" evidence="1">
    <location>
        <begin position="58"/>
        <end position="78"/>
    </location>
</feature>
<name>A0ABN7ANW5_9HEMI</name>
<dbReference type="EMBL" id="AP028911">
    <property type="protein sequence ID" value="BES92595.1"/>
    <property type="molecule type" value="Genomic_DNA"/>
</dbReference>
<proteinExistence type="predicted"/>
<dbReference type="Proteomes" id="UP001307889">
    <property type="component" value="Chromosome 3"/>
</dbReference>
<reference evidence="2 3" key="1">
    <citation type="submission" date="2023-09" db="EMBL/GenBank/DDBJ databases">
        <title>Nesidiocoris tenuis whole genome shotgun sequence.</title>
        <authorList>
            <person name="Shibata T."/>
            <person name="Shimoda M."/>
            <person name="Kobayashi T."/>
            <person name="Uehara T."/>
        </authorList>
    </citation>
    <scope>NUCLEOTIDE SEQUENCE [LARGE SCALE GENOMIC DNA]</scope>
    <source>
        <strain evidence="2 3">Japan</strain>
    </source>
</reference>
<accession>A0ABN7ANW5</accession>
<evidence type="ECO:0000313" key="2">
    <source>
        <dbReference type="EMBL" id="BES92595.1"/>
    </source>
</evidence>
<evidence type="ECO:0000313" key="3">
    <source>
        <dbReference type="Proteomes" id="UP001307889"/>
    </source>
</evidence>
<sequence length="103" mass="11354">MRSSEQNGTGKRLRGALPRDPRRTLGTQRPEPAARTQSPSFLFRLETYHEFRLNRNGPPFLAIPPRSRTSQQFGPRPFGGGASSVHLYLGLMNAVPPGGGVRN</sequence>